<dbReference type="PROSITE" id="PS50893">
    <property type="entry name" value="ABC_TRANSPORTER_2"/>
    <property type="match status" value="2"/>
</dbReference>
<dbReference type="CDD" id="cd03215">
    <property type="entry name" value="ABC_Carb_Monos_II"/>
    <property type="match status" value="1"/>
</dbReference>
<evidence type="ECO:0000259" key="8">
    <source>
        <dbReference type="PROSITE" id="PS50893"/>
    </source>
</evidence>
<name>A0AA44IWZ3_9HYPH</name>
<dbReference type="AlphaFoldDB" id="A0AA44IWZ3"/>
<dbReference type="InterPro" id="IPR027417">
    <property type="entry name" value="P-loop_NTPase"/>
</dbReference>
<keyword evidence="9" id="KW-0614">Plasmid</keyword>
<dbReference type="EMBL" id="JABRWM010000002">
    <property type="protein sequence ID" value="NRF17797.1"/>
    <property type="molecule type" value="Genomic_DNA"/>
</dbReference>
<evidence type="ECO:0000256" key="1">
    <source>
        <dbReference type="ARBA" id="ARBA00005417"/>
    </source>
</evidence>
<gene>
    <name evidence="9" type="ORF">FOB26_01335</name>
</gene>
<reference evidence="9" key="1">
    <citation type="submission" date="2019-07" db="EMBL/GenBank/DDBJ databases">
        <title>FDA dAtabase for Regulatory Grade micrObial Sequences (FDA-ARGOS): Supporting development and validation of Infectious Disease Dx tests.</title>
        <authorList>
            <person name="Bachman M."/>
            <person name="Young C."/>
            <person name="Tallon L."/>
            <person name="Sadzewicz L."/>
            <person name="Vavikolanu K."/>
            <person name="Mehta A."/>
            <person name="Aluvathingal J."/>
            <person name="Nadendla S."/>
            <person name="Nandy P."/>
            <person name="Geyer C."/>
            <person name="Yan Y."/>
            <person name="Sichtig H."/>
        </authorList>
    </citation>
    <scope>NUCLEOTIDE SEQUENCE</scope>
    <source>
        <strain evidence="9">FDAARGOS_618</strain>
        <plasmid evidence="9">unnamed2</plasmid>
    </source>
</reference>
<comment type="similarity">
    <text evidence="1">Belongs to the ABC transporter superfamily.</text>
</comment>
<dbReference type="Gene3D" id="3.40.50.300">
    <property type="entry name" value="P-loop containing nucleotide triphosphate hydrolases"/>
    <property type="match status" value="2"/>
</dbReference>
<evidence type="ECO:0000313" key="9">
    <source>
        <dbReference type="EMBL" id="NRF17797.1"/>
    </source>
</evidence>
<evidence type="ECO:0000256" key="2">
    <source>
        <dbReference type="ARBA" id="ARBA00022448"/>
    </source>
</evidence>
<keyword evidence="10" id="KW-1185">Reference proteome</keyword>
<geneLocation type="plasmid" evidence="9">
    <name>unnamed2</name>
</geneLocation>
<dbReference type="InterPro" id="IPR003593">
    <property type="entry name" value="AAA+_ATPase"/>
</dbReference>
<comment type="caution">
    <text evidence="9">The sequence shown here is derived from an EMBL/GenBank/DDBJ whole genome shotgun (WGS) entry which is preliminary data.</text>
</comment>
<keyword evidence="3" id="KW-0762">Sugar transport</keyword>
<dbReference type="PANTHER" id="PTHR43790">
    <property type="entry name" value="CARBOHYDRATE TRANSPORT ATP-BINDING PROTEIN MG119-RELATED"/>
    <property type="match status" value="1"/>
</dbReference>
<dbReference type="SMART" id="SM00382">
    <property type="entry name" value="AAA"/>
    <property type="match status" value="2"/>
</dbReference>
<organism evidence="9 10">
    <name type="scientific">Agrobacterium pusense</name>
    <dbReference type="NCBI Taxonomy" id="648995"/>
    <lineage>
        <taxon>Bacteria</taxon>
        <taxon>Pseudomonadati</taxon>
        <taxon>Pseudomonadota</taxon>
        <taxon>Alphaproteobacteria</taxon>
        <taxon>Hyphomicrobiales</taxon>
        <taxon>Rhizobiaceae</taxon>
        <taxon>Rhizobium/Agrobacterium group</taxon>
        <taxon>Agrobacterium</taxon>
    </lineage>
</organism>
<dbReference type="SUPFAM" id="SSF52540">
    <property type="entry name" value="P-loop containing nucleoside triphosphate hydrolases"/>
    <property type="match status" value="2"/>
</dbReference>
<evidence type="ECO:0000256" key="6">
    <source>
        <dbReference type="ARBA" id="ARBA00022840"/>
    </source>
</evidence>
<keyword evidence="7" id="KW-0472">Membrane</keyword>
<feature type="domain" description="ABC transporter" evidence="8">
    <location>
        <begin position="258"/>
        <end position="503"/>
    </location>
</feature>
<protein>
    <submittedName>
        <fullName evidence="9">ABC transporter ATP-binding protein</fullName>
    </submittedName>
</protein>
<sequence length="509" mass="55417">MTAPALRLTGVGKLFGEFRALDAVDMTVTAGTIHSILGENGAGKTTLMNILYGLYQPEEGQVEVFGKPVSIPSPRAALDHGIGMIHQHFMLVDTLSVVENIVLGLPGQGMRLSLDAHAEKIDALSRHYGFDINLHAPVWTLPMGMRQRVEILKALYREARIIIFDEPTSILAPQEVDGLLQGLRRLREEGKTVILITHKLEEVAAVADRITVMRSGRVVAEQPVAGLEKSDMARLMVGREVALSSYDVERPEPGDVVLDARGIEAANSHGATALKGVSFQIRAGEILGIAGVDGNGQSELAEVLTGMRRPQGGTLTLKGADILALTVDQRRHDAKISYIPEDRHHTGLVLDLPVWQNAALRDFRRPPFSWNGWLKPRRMREIAADWVKRYDVRLRGLDQAVRFLSGGNQQKLIFAREIEAGPTVMVVMQPTKGVDVGAIELIQRAILTARAQGVAVLYISTELEHILAVADRVAVICGGQFTGILPRSEATVERVGSLMAGISETPEAA</sequence>
<evidence type="ECO:0000313" key="10">
    <source>
        <dbReference type="Proteomes" id="UP001155820"/>
    </source>
</evidence>
<feature type="domain" description="ABC transporter" evidence="8">
    <location>
        <begin position="6"/>
        <end position="240"/>
    </location>
</feature>
<dbReference type="RefSeq" id="WP_172873161.1">
    <property type="nucleotide sequence ID" value="NZ_JABRWL010000001.1"/>
</dbReference>
<dbReference type="GO" id="GO:0005524">
    <property type="term" value="F:ATP binding"/>
    <property type="evidence" value="ECO:0007669"/>
    <property type="project" value="UniProtKB-KW"/>
</dbReference>
<accession>A0AA44IWZ3</accession>
<dbReference type="Proteomes" id="UP001155820">
    <property type="component" value="Unassembled WGS sequence"/>
</dbReference>
<proteinExistence type="inferred from homology"/>
<evidence type="ECO:0000256" key="4">
    <source>
        <dbReference type="ARBA" id="ARBA00022737"/>
    </source>
</evidence>
<dbReference type="Pfam" id="PF00005">
    <property type="entry name" value="ABC_tran"/>
    <property type="match status" value="2"/>
</dbReference>
<dbReference type="PANTHER" id="PTHR43790:SF9">
    <property type="entry name" value="GALACTOFURANOSE TRANSPORTER ATP-BINDING PROTEIN YTFR"/>
    <property type="match status" value="1"/>
</dbReference>
<keyword evidence="4" id="KW-0677">Repeat</keyword>
<dbReference type="GO" id="GO:0016887">
    <property type="term" value="F:ATP hydrolysis activity"/>
    <property type="evidence" value="ECO:0007669"/>
    <property type="project" value="InterPro"/>
</dbReference>
<keyword evidence="2" id="KW-0813">Transport</keyword>
<dbReference type="PROSITE" id="PS00211">
    <property type="entry name" value="ABC_TRANSPORTER_1"/>
    <property type="match status" value="1"/>
</dbReference>
<evidence type="ECO:0000256" key="5">
    <source>
        <dbReference type="ARBA" id="ARBA00022741"/>
    </source>
</evidence>
<keyword evidence="6 9" id="KW-0067">ATP-binding</keyword>
<evidence type="ECO:0000256" key="3">
    <source>
        <dbReference type="ARBA" id="ARBA00022597"/>
    </source>
</evidence>
<dbReference type="InterPro" id="IPR003439">
    <property type="entry name" value="ABC_transporter-like_ATP-bd"/>
</dbReference>
<keyword evidence="5" id="KW-0547">Nucleotide-binding</keyword>
<dbReference type="CDD" id="cd03216">
    <property type="entry name" value="ABC_Carb_Monos_I"/>
    <property type="match status" value="1"/>
</dbReference>
<evidence type="ECO:0000256" key="7">
    <source>
        <dbReference type="ARBA" id="ARBA00023136"/>
    </source>
</evidence>
<dbReference type="InterPro" id="IPR017871">
    <property type="entry name" value="ABC_transporter-like_CS"/>
</dbReference>
<dbReference type="InterPro" id="IPR050107">
    <property type="entry name" value="ABC_carbohydrate_import_ATPase"/>
</dbReference>